<evidence type="ECO:0000256" key="3">
    <source>
        <dbReference type="SAM" id="MobiDB-lite"/>
    </source>
</evidence>
<sequence>MRVRKHGNVLLCTLQIANVMSNIAVSLLIDDVANPITAFFVSTVLTVLLGEILPQAICSRYSLAVGASLWWLVFIIMVILSPIVFPLGWLLDCVLGEEMGNTYSRKQLKKLIEIHTKEDIMRQYGKDGINKSDFILLNDAFDFRNKKAQQFMTKMEDVFMLDTTDILNQSIIELVVLNGVSRIPVCEPSAPDYSKYNSNNILGYVETKDLILLYNNQHLDQQINDKEISELNKSNNQNQTQNQSFQFTFHKTSSKLTIGSIFNQFGHEKVLVTGDTKLPRVLKQMKRNKSQMAIVYINDNNEYKDPIQKNEGILTREVIAQIFIGEEENREDDIYSDDDEDEDEEEKEEKKRIQIIKEYKLTNDNQCIDETSLSENDSQSSIVSSSKKSQNLQARRLWQMISPQSDFSVGEITNIADILMNGLWLFQQRQKSIFGNNSLDFEQDFVKFDALNNEQLLIDNDEQQMSIAGTCGWTMEHMKQLIQMSSVFNIPQQDKDIVLQSNTLIKHGAQILSEDKLPLRSIICQQGTFRPEIILVLEGQVDIYQKDFDTGELKFTNRKDEDPNEDQRLSLTVFGNGHNTLAKKTIKKCIDLLFPSRYPYTIVASGQSSASVLLIRKQDFYKVIGCV</sequence>
<dbReference type="Gene3D" id="3.10.580.10">
    <property type="entry name" value="CBS-domain"/>
    <property type="match status" value="2"/>
</dbReference>
<keyword evidence="2 4" id="KW-1133">Transmembrane helix</keyword>
<accession>A0A5J4WQG4</accession>
<organism evidence="7 8">
    <name type="scientific">Streblomastix strix</name>
    <dbReference type="NCBI Taxonomy" id="222440"/>
    <lineage>
        <taxon>Eukaryota</taxon>
        <taxon>Metamonada</taxon>
        <taxon>Preaxostyla</taxon>
        <taxon>Oxymonadida</taxon>
        <taxon>Streblomastigidae</taxon>
        <taxon>Streblomastix</taxon>
    </lineage>
</organism>
<dbReference type="Gene3D" id="2.60.120.10">
    <property type="entry name" value="Jelly Rolls"/>
    <property type="match status" value="1"/>
</dbReference>
<dbReference type="InterPro" id="IPR000644">
    <property type="entry name" value="CBS_dom"/>
</dbReference>
<dbReference type="PROSITE" id="PS51371">
    <property type="entry name" value="CBS"/>
    <property type="match status" value="1"/>
</dbReference>
<evidence type="ECO:0000259" key="5">
    <source>
        <dbReference type="PROSITE" id="PS51371"/>
    </source>
</evidence>
<feature type="compositionally biased region" description="Acidic residues" evidence="3">
    <location>
        <begin position="329"/>
        <end position="347"/>
    </location>
</feature>
<keyword evidence="2 4" id="KW-0812">Transmembrane</keyword>
<evidence type="ECO:0000256" key="2">
    <source>
        <dbReference type="PROSITE-ProRule" id="PRU01193"/>
    </source>
</evidence>
<feature type="transmembrane region" description="Helical" evidence="4">
    <location>
        <begin position="36"/>
        <end position="57"/>
    </location>
</feature>
<dbReference type="InterPro" id="IPR046342">
    <property type="entry name" value="CBS_dom_sf"/>
</dbReference>
<evidence type="ECO:0000256" key="1">
    <source>
        <dbReference type="PROSITE-ProRule" id="PRU00703"/>
    </source>
</evidence>
<reference evidence="7 8" key="1">
    <citation type="submission" date="2019-03" db="EMBL/GenBank/DDBJ databases">
        <title>Single cell metagenomics reveals metabolic interactions within the superorganism composed of flagellate Streblomastix strix and complex community of Bacteroidetes bacteria on its surface.</title>
        <authorList>
            <person name="Treitli S.C."/>
            <person name="Kolisko M."/>
            <person name="Husnik F."/>
            <person name="Keeling P."/>
            <person name="Hampl V."/>
        </authorList>
    </citation>
    <scope>NUCLEOTIDE SEQUENCE [LARGE SCALE GENOMIC DNA]</scope>
    <source>
        <strain evidence="7">ST1C</strain>
    </source>
</reference>
<dbReference type="SUPFAM" id="SSF51206">
    <property type="entry name" value="cAMP-binding domain-like"/>
    <property type="match status" value="1"/>
</dbReference>
<gene>
    <name evidence="7" type="ORF">EZS28_007819</name>
</gene>
<dbReference type="PANTHER" id="PTHR12064">
    <property type="entry name" value="METAL TRANSPORTER CNNM"/>
    <property type="match status" value="1"/>
</dbReference>
<dbReference type="InterPro" id="IPR014710">
    <property type="entry name" value="RmlC-like_jellyroll"/>
</dbReference>
<dbReference type="InterPro" id="IPR045095">
    <property type="entry name" value="ACDP"/>
</dbReference>
<dbReference type="OrthoDB" id="5353557at2759"/>
<feature type="domain" description="CNNM transmembrane" evidence="6">
    <location>
        <begin position="1"/>
        <end position="133"/>
    </location>
</feature>
<dbReference type="GO" id="GO:0016020">
    <property type="term" value="C:membrane"/>
    <property type="evidence" value="ECO:0007669"/>
    <property type="project" value="UniProtKB-UniRule"/>
</dbReference>
<protein>
    <submittedName>
        <fullName evidence="7">Metal transporter CNNM</fullName>
    </submittedName>
</protein>
<evidence type="ECO:0000256" key="4">
    <source>
        <dbReference type="SAM" id="Phobius"/>
    </source>
</evidence>
<evidence type="ECO:0000313" key="8">
    <source>
        <dbReference type="Proteomes" id="UP000324800"/>
    </source>
</evidence>
<feature type="domain" description="CBS" evidence="5">
    <location>
        <begin position="152"/>
        <end position="221"/>
    </location>
</feature>
<dbReference type="InterPro" id="IPR018490">
    <property type="entry name" value="cNMP-bd_dom_sf"/>
</dbReference>
<name>A0A5J4WQG4_9EUKA</name>
<dbReference type="SUPFAM" id="SSF54631">
    <property type="entry name" value="CBS-domain pair"/>
    <property type="match status" value="1"/>
</dbReference>
<feature type="region of interest" description="Disordered" evidence="3">
    <location>
        <begin position="329"/>
        <end position="350"/>
    </location>
</feature>
<dbReference type="Proteomes" id="UP000324800">
    <property type="component" value="Unassembled WGS sequence"/>
</dbReference>
<dbReference type="Pfam" id="PF01595">
    <property type="entry name" value="CNNM"/>
    <property type="match status" value="1"/>
</dbReference>
<dbReference type="PANTHER" id="PTHR12064:SF94">
    <property type="entry name" value="UNEXTENDED PROTEIN"/>
    <property type="match status" value="1"/>
</dbReference>
<dbReference type="AlphaFoldDB" id="A0A5J4WQG4"/>
<dbReference type="PROSITE" id="PS51846">
    <property type="entry name" value="CNNM"/>
    <property type="match status" value="1"/>
</dbReference>
<dbReference type="EMBL" id="SNRW01001374">
    <property type="protein sequence ID" value="KAA6396655.1"/>
    <property type="molecule type" value="Genomic_DNA"/>
</dbReference>
<dbReference type="GO" id="GO:0010960">
    <property type="term" value="P:magnesium ion homeostasis"/>
    <property type="evidence" value="ECO:0007669"/>
    <property type="project" value="InterPro"/>
</dbReference>
<evidence type="ECO:0000313" key="7">
    <source>
        <dbReference type="EMBL" id="KAA6396655.1"/>
    </source>
</evidence>
<feature type="transmembrane region" description="Helical" evidence="4">
    <location>
        <begin position="69"/>
        <end position="91"/>
    </location>
</feature>
<keyword evidence="1" id="KW-0129">CBS domain</keyword>
<proteinExistence type="predicted"/>
<evidence type="ECO:0000259" key="6">
    <source>
        <dbReference type="PROSITE" id="PS51846"/>
    </source>
</evidence>
<keyword evidence="2 4" id="KW-0472">Membrane</keyword>
<dbReference type="InterPro" id="IPR002550">
    <property type="entry name" value="CNNM"/>
</dbReference>
<comment type="caution">
    <text evidence="7">The sequence shown here is derived from an EMBL/GenBank/DDBJ whole genome shotgun (WGS) entry which is preliminary data.</text>
</comment>